<dbReference type="Proteomes" id="UP000068905">
    <property type="component" value="Chromosome"/>
</dbReference>
<dbReference type="GO" id="GO:0004332">
    <property type="term" value="F:fructose-bisphosphate aldolase activity"/>
    <property type="evidence" value="ECO:0007669"/>
    <property type="project" value="UniProtKB-EC"/>
</dbReference>
<dbReference type="PATRIC" id="fig|1125411.7.peg.1577"/>
<organism evidence="7 8">
    <name type="scientific">Candidatus Pseudothioglobus singularis PS1</name>
    <dbReference type="NCBI Taxonomy" id="1125411"/>
    <lineage>
        <taxon>Bacteria</taxon>
        <taxon>Pseudomonadati</taxon>
        <taxon>Pseudomonadota</taxon>
        <taxon>Gammaproteobacteria</taxon>
        <taxon>Candidatus Pseudothioglobaceae</taxon>
        <taxon>Candidatus Pseudothioglobus</taxon>
    </lineage>
</organism>
<dbReference type="GO" id="GO:0006096">
    <property type="term" value="P:glycolytic process"/>
    <property type="evidence" value="ECO:0007669"/>
    <property type="project" value="UniProtKB-UniPathway"/>
</dbReference>
<evidence type="ECO:0000313" key="7">
    <source>
        <dbReference type="EMBL" id="ALE02468.1"/>
    </source>
</evidence>
<dbReference type="Gene3D" id="3.20.20.70">
    <property type="entry name" value="Aldolase class I"/>
    <property type="match status" value="1"/>
</dbReference>
<dbReference type="SUPFAM" id="SSF51569">
    <property type="entry name" value="Aldolase"/>
    <property type="match status" value="1"/>
</dbReference>
<evidence type="ECO:0000256" key="1">
    <source>
        <dbReference type="ARBA" id="ARBA00000441"/>
    </source>
</evidence>
<evidence type="ECO:0000256" key="4">
    <source>
        <dbReference type="ARBA" id="ARBA00023152"/>
    </source>
</evidence>
<dbReference type="InterPro" id="IPR000741">
    <property type="entry name" value="FBA_I"/>
</dbReference>
<dbReference type="FunFam" id="3.20.20.70:FF:000140">
    <property type="entry name" value="Fructose-bisphosphate aldolase"/>
    <property type="match status" value="1"/>
</dbReference>
<sequence>MINNQEELRQTANQLSAKGKGLLAVDESTPTIGKRLAGINVENTEENRQAYRGMLFTSEGLGQFISGAILFEETLYQNHADGETMVSKINKLGIIPGIKVDKGLSPLAGAHEVETWCKGLEGLAERTAEYYKQGARFAKWRAVLQITADGCPTDLAIRENAWGLARYAKICQESGLVPIIEPEILMDGDHTIETTAEVQEKVLVEVYKACSENKVFLEGTLLKPSMTVSGADNKNKAGSEEVAKMTVRTMNRCVPASVPGIMFLSGGLTEEDASVYLNTMNSIEHKSSTSLTFSYGRALQQSCLQAWSGTNIEAGQKALMARCQANSEASTGDYVAGSQPSSQETLFEAGYKY</sequence>
<dbReference type="KEGG" id="tsn:W908_08020"/>
<dbReference type="EMBL" id="CP006911">
    <property type="protein sequence ID" value="ALE02468.1"/>
    <property type="molecule type" value="Genomic_DNA"/>
</dbReference>
<keyword evidence="4 6" id="KW-0324">Glycolysis</keyword>
<evidence type="ECO:0000256" key="5">
    <source>
        <dbReference type="ARBA" id="ARBA00023239"/>
    </source>
</evidence>
<evidence type="ECO:0000256" key="3">
    <source>
        <dbReference type="ARBA" id="ARBA00010387"/>
    </source>
</evidence>
<dbReference type="STRING" id="1125411.W908_08020"/>
<dbReference type="UniPathway" id="UPA00109">
    <property type="reaction ID" value="UER00183"/>
</dbReference>
<gene>
    <name evidence="7" type="ORF">W908_08020</name>
</gene>
<comment type="catalytic activity">
    <reaction evidence="1 6">
        <text>beta-D-fructose 1,6-bisphosphate = D-glyceraldehyde 3-phosphate + dihydroxyacetone phosphate</text>
        <dbReference type="Rhea" id="RHEA:14729"/>
        <dbReference type="ChEBI" id="CHEBI:32966"/>
        <dbReference type="ChEBI" id="CHEBI:57642"/>
        <dbReference type="ChEBI" id="CHEBI:59776"/>
        <dbReference type="EC" id="4.1.2.13"/>
    </reaction>
</comment>
<dbReference type="InterPro" id="IPR013785">
    <property type="entry name" value="Aldolase_TIM"/>
</dbReference>
<dbReference type="NCBIfam" id="NF033379">
    <property type="entry name" value="FrucBisAld_I"/>
    <property type="match status" value="1"/>
</dbReference>
<proteinExistence type="inferred from homology"/>
<dbReference type="PANTHER" id="PTHR11627">
    <property type="entry name" value="FRUCTOSE-BISPHOSPHATE ALDOLASE"/>
    <property type="match status" value="1"/>
</dbReference>
<comment type="pathway">
    <text evidence="2">Carbohydrate degradation; glycolysis; D-glyceraldehyde 3-phosphate and glycerone phosphate from D-glucose: step 4/4.</text>
</comment>
<dbReference type="InterPro" id="IPR029768">
    <property type="entry name" value="Aldolase_I_AS"/>
</dbReference>
<evidence type="ECO:0000313" key="8">
    <source>
        <dbReference type="Proteomes" id="UP000068905"/>
    </source>
</evidence>
<dbReference type="CDD" id="cd00948">
    <property type="entry name" value="FBP_aldolase_I_a"/>
    <property type="match status" value="1"/>
</dbReference>
<comment type="similarity">
    <text evidence="3 6">Belongs to the class I fructose-bisphosphate aldolase family.</text>
</comment>
<reference evidence="7 8" key="1">
    <citation type="journal article" date="2015" name="Genome Announc.">
        <title>Genome Sequence of 'Candidatus Thioglobus singularis' Strain PS1, a Mixotroph from the SUP05 Clade of Marine Gammaproteobacteria.</title>
        <authorList>
            <person name="Marshall K.T."/>
            <person name="Morris R.M."/>
        </authorList>
    </citation>
    <scope>NUCLEOTIDE SEQUENCE [LARGE SCALE GENOMIC DNA]</scope>
    <source>
        <strain evidence="7 8">PS1</strain>
    </source>
</reference>
<evidence type="ECO:0000256" key="2">
    <source>
        <dbReference type="ARBA" id="ARBA00004714"/>
    </source>
</evidence>
<dbReference type="RefSeq" id="WP_020023810.1">
    <property type="nucleotide sequence ID" value="NZ_CP006911.1"/>
</dbReference>
<dbReference type="AlphaFoldDB" id="A0A0M4LGH5"/>
<dbReference type="OrthoDB" id="9793595at2"/>
<dbReference type="EC" id="4.1.2.13" evidence="6"/>
<dbReference type="PROSITE" id="PS00158">
    <property type="entry name" value="ALDOLASE_CLASS_I"/>
    <property type="match status" value="1"/>
</dbReference>
<evidence type="ECO:0000256" key="6">
    <source>
        <dbReference type="RuleBase" id="RU003994"/>
    </source>
</evidence>
<name>A0A0M4LGH5_9GAMM</name>
<protein>
    <recommendedName>
        <fullName evidence="6">Fructose-bisphosphate aldolase</fullName>
        <ecNumber evidence="6">4.1.2.13</ecNumber>
    </recommendedName>
</protein>
<accession>A0A0M4LGH5</accession>
<keyword evidence="5 6" id="KW-0456">Lyase</keyword>
<dbReference type="Pfam" id="PF00274">
    <property type="entry name" value="Glycolytic"/>
    <property type="match status" value="1"/>
</dbReference>
<keyword evidence="8" id="KW-1185">Reference proteome</keyword>